<dbReference type="InterPro" id="IPR025246">
    <property type="entry name" value="IS30-like_HTH"/>
</dbReference>
<dbReference type="AlphaFoldDB" id="A0A1M5HXU9"/>
<dbReference type="OrthoDB" id="4823987at2"/>
<dbReference type="InterPro" id="IPR036388">
    <property type="entry name" value="WH-like_DNA-bd_sf"/>
</dbReference>
<feature type="region of interest" description="Disordered" evidence="1">
    <location>
        <begin position="309"/>
        <end position="338"/>
    </location>
</feature>
<dbReference type="Proteomes" id="UP000184501">
    <property type="component" value="Unassembled WGS sequence"/>
</dbReference>
<feature type="region of interest" description="Disordered" evidence="1">
    <location>
        <begin position="60"/>
        <end position="85"/>
    </location>
</feature>
<dbReference type="GO" id="GO:0003700">
    <property type="term" value="F:DNA-binding transcription factor activity"/>
    <property type="evidence" value="ECO:0007669"/>
    <property type="project" value="InterPro"/>
</dbReference>
<reference evidence="4 5" key="1">
    <citation type="submission" date="2016-11" db="EMBL/GenBank/DDBJ databases">
        <authorList>
            <person name="Jaros S."/>
            <person name="Januszkiewicz K."/>
            <person name="Wedrychowicz H."/>
        </authorList>
    </citation>
    <scope>NUCLEOTIDE SEQUENCE [LARGE SCALE GENOMIC DNA]</scope>
    <source>
        <strain evidence="4 5">DSM 44523</strain>
    </source>
</reference>
<proteinExistence type="predicted"/>
<dbReference type="STRING" id="2017.SAMN05444320_1076"/>
<dbReference type="InterPro" id="IPR036390">
    <property type="entry name" value="WH_DNA-bd_sf"/>
</dbReference>
<protein>
    <submittedName>
        <fullName evidence="4">MarR family protein</fullName>
    </submittedName>
</protein>
<gene>
    <name evidence="4" type="ORF">SAMN05444320_1076</name>
</gene>
<dbReference type="GO" id="GO:0005829">
    <property type="term" value="C:cytosol"/>
    <property type="evidence" value="ECO:0007669"/>
    <property type="project" value="TreeGrafter"/>
</dbReference>
<accession>A0A1M5HXU9</accession>
<organism evidence="4 5">
    <name type="scientific">Streptoalloteichus hindustanus</name>
    <dbReference type="NCBI Taxonomy" id="2017"/>
    <lineage>
        <taxon>Bacteria</taxon>
        <taxon>Bacillati</taxon>
        <taxon>Actinomycetota</taxon>
        <taxon>Actinomycetes</taxon>
        <taxon>Pseudonocardiales</taxon>
        <taxon>Pseudonocardiaceae</taxon>
        <taxon>Streptoalloteichus</taxon>
    </lineage>
</organism>
<dbReference type="GO" id="GO:0004803">
    <property type="term" value="F:transposase activity"/>
    <property type="evidence" value="ECO:0007669"/>
    <property type="project" value="TreeGrafter"/>
</dbReference>
<dbReference type="InterPro" id="IPR051917">
    <property type="entry name" value="Transposase-Integrase"/>
</dbReference>
<dbReference type="Pfam" id="PF13936">
    <property type="entry name" value="HTH_38"/>
    <property type="match status" value="1"/>
</dbReference>
<feature type="compositionally biased region" description="Low complexity" evidence="1">
    <location>
        <begin position="315"/>
        <end position="329"/>
    </location>
</feature>
<dbReference type="Gene3D" id="1.10.10.10">
    <property type="entry name" value="Winged helix-like DNA-binding domain superfamily/Winged helix DNA-binding domain"/>
    <property type="match status" value="2"/>
</dbReference>
<dbReference type="PANTHER" id="PTHR10948:SF23">
    <property type="entry name" value="TRANSPOSASE INSI FOR INSERTION SEQUENCE ELEMENT IS30A-RELATED"/>
    <property type="match status" value="1"/>
</dbReference>
<evidence type="ECO:0000259" key="2">
    <source>
        <dbReference type="Pfam" id="PF12802"/>
    </source>
</evidence>
<dbReference type="GO" id="GO:0032196">
    <property type="term" value="P:transposition"/>
    <property type="evidence" value="ECO:0007669"/>
    <property type="project" value="TreeGrafter"/>
</dbReference>
<dbReference type="Pfam" id="PF12802">
    <property type="entry name" value="MarR_2"/>
    <property type="match status" value="1"/>
</dbReference>
<evidence type="ECO:0000313" key="5">
    <source>
        <dbReference type="Proteomes" id="UP000184501"/>
    </source>
</evidence>
<dbReference type="InterPro" id="IPR000835">
    <property type="entry name" value="HTH_MarR-typ"/>
</dbReference>
<evidence type="ECO:0000313" key="4">
    <source>
        <dbReference type="EMBL" id="SHG20831.1"/>
    </source>
</evidence>
<evidence type="ECO:0000259" key="3">
    <source>
        <dbReference type="Pfam" id="PF13936"/>
    </source>
</evidence>
<name>A0A1M5HXU9_STRHI</name>
<evidence type="ECO:0000256" key="1">
    <source>
        <dbReference type="SAM" id="MobiDB-lite"/>
    </source>
</evidence>
<dbReference type="SUPFAM" id="SSF46785">
    <property type="entry name" value="Winged helix' DNA-binding domain"/>
    <property type="match status" value="1"/>
</dbReference>
<keyword evidence="5" id="KW-1185">Reference proteome</keyword>
<feature type="domain" description="Transposase IS30-like HTH" evidence="3">
    <location>
        <begin position="5"/>
        <end position="45"/>
    </location>
</feature>
<dbReference type="RefSeq" id="WP_073486244.1">
    <property type="nucleotide sequence ID" value="NZ_FQVN01000007.1"/>
</dbReference>
<sequence length="338" mass="36730">MAVGRLTPDDRKRIEAGLADGLPYAEIARRLGRPTSTVSREVSRNGRPSGYRADYAGQAAGWRARRNAPTPIPETSTDNSAHGRDSAAVRGYVDRFAAQMVRAGLPRMAARVLACLVTTDSGAMTAAELVHRLRVSPASVSKAVGYLEGLEVIGREREDRGRRERYVIDDDVWLRAWLASAQKNAMWAQTAREGANLVGTTTPAGARLQRMSRFFASVRDDMTGSPDESTRDDARTVLAAVVHAAEPLTAHHLATALDWPADRVARGLQTIERHPDLTDPLALRRTPSGAYAATVRSDRLTTTQRKALNHIGRASTTPVSHPSSMPSPSERARTGLRT</sequence>
<feature type="domain" description="HTH marR-type" evidence="2">
    <location>
        <begin position="104"/>
        <end position="163"/>
    </location>
</feature>
<dbReference type="EMBL" id="FQVN01000007">
    <property type="protein sequence ID" value="SHG20831.1"/>
    <property type="molecule type" value="Genomic_DNA"/>
</dbReference>
<dbReference type="PANTHER" id="PTHR10948">
    <property type="entry name" value="TRANSPOSASE"/>
    <property type="match status" value="1"/>
</dbReference>
<feature type="region of interest" description="Disordered" evidence="1">
    <location>
        <begin position="34"/>
        <end position="53"/>
    </location>
</feature>